<evidence type="ECO:0000313" key="3">
    <source>
        <dbReference type="Proteomes" id="UP000784294"/>
    </source>
</evidence>
<feature type="compositionally biased region" description="Polar residues" evidence="1">
    <location>
        <begin position="117"/>
        <end position="139"/>
    </location>
</feature>
<dbReference type="Proteomes" id="UP000784294">
    <property type="component" value="Unassembled WGS sequence"/>
</dbReference>
<dbReference type="EMBL" id="CAAALY010025404">
    <property type="protein sequence ID" value="VEL15668.1"/>
    <property type="molecule type" value="Genomic_DNA"/>
</dbReference>
<feature type="compositionally biased region" description="Basic and acidic residues" evidence="1">
    <location>
        <begin position="20"/>
        <end position="29"/>
    </location>
</feature>
<name>A0A448WMZ0_9PLAT</name>
<evidence type="ECO:0008006" key="4">
    <source>
        <dbReference type="Google" id="ProtNLM"/>
    </source>
</evidence>
<feature type="compositionally biased region" description="Polar residues" evidence="1">
    <location>
        <begin position="30"/>
        <end position="45"/>
    </location>
</feature>
<accession>A0A448WMZ0</accession>
<keyword evidence="3" id="KW-1185">Reference proteome</keyword>
<evidence type="ECO:0000256" key="1">
    <source>
        <dbReference type="SAM" id="MobiDB-lite"/>
    </source>
</evidence>
<reference evidence="2" key="1">
    <citation type="submission" date="2018-11" db="EMBL/GenBank/DDBJ databases">
        <authorList>
            <consortium name="Pathogen Informatics"/>
        </authorList>
    </citation>
    <scope>NUCLEOTIDE SEQUENCE</scope>
</reference>
<proteinExistence type="predicted"/>
<protein>
    <recommendedName>
        <fullName evidence="4">Homeobox domain-containing protein</fullName>
    </recommendedName>
</protein>
<sequence>MALEVSTVANFFMNARRRSLDKWQEEDSKTSSLADSNSSRSTPTHVGQLLTESGGRPSGLGDDCSAGASGKGSGCSETGQQMIMCRAGEGPLSSPQSDSEIRQLSVGRLAGIDDDNLSPSGGTHMNTHNSLSAGRNGQHSCPLPQYSHPQLPSLHHSNHPHHSHHQLHHHHHHHHNTLHPHLGHIPHSGTNMHNRSHQLPHLIYVNNNPSVVGRSCDTDGSNVPLLGQTSDEVGSFSANFIPDQQHHHHHHHQQPVISSQHIYLQGNAHGMAQMPQHYNGPPAAVAPASFDSNRHTQAVYASTLKGPLLEVAFGQDNSSGANNCSLLHSSQHTSSQLRALMTPTQQFFPASLDQGHRALTEQETLII</sequence>
<comment type="caution">
    <text evidence="2">The sequence shown here is derived from an EMBL/GenBank/DDBJ whole genome shotgun (WGS) entry which is preliminary data.</text>
</comment>
<feature type="compositionally biased region" description="Basic residues" evidence="1">
    <location>
        <begin position="156"/>
        <end position="184"/>
    </location>
</feature>
<evidence type="ECO:0000313" key="2">
    <source>
        <dbReference type="EMBL" id="VEL15668.1"/>
    </source>
</evidence>
<dbReference type="AlphaFoldDB" id="A0A448WMZ0"/>
<gene>
    <name evidence="2" type="ORF">PXEA_LOCUS9108</name>
</gene>
<feature type="region of interest" description="Disordered" evidence="1">
    <location>
        <begin position="111"/>
        <end position="195"/>
    </location>
</feature>
<feature type="region of interest" description="Disordered" evidence="1">
    <location>
        <begin position="20"/>
        <end position="77"/>
    </location>
</feature>
<organism evidence="2 3">
    <name type="scientific">Protopolystoma xenopodis</name>
    <dbReference type="NCBI Taxonomy" id="117903"/>
    <lineage>
        <taxon>Eukaryota</taxon>
        <taxon>Metazoa</taxon>
        <taxon>Spiralia</taxon>
        <taxon>Lophotrochozoa</taxon>
        <taxon>Platyhelminthes</taxon>
        <taxon>Monogenea</taxon>
        <taxon>Polyopisthocotylea</taxon>
        <taxon>Polystomatidea</taxon>
        <taxon>Polystomatidae</taxon>
        <taxon>Protopolystoma</taxon>
    </lineage>
</organism>